<feature type="domain" description="Gliding motility-associated protein GldM first immunoglobulin-like" evidence="3">
    <location>
        <begin position="227"/>
        <end position="321"/>
    </location>
</feature>
<keyword evidence="6" id="KW-1185">Reference proteome</keyword>
<dbReference type="AlphaFoldDB" id="A0A6L5XBP8"/>
<evidence type="ECO:0000313" key="6">
    <source>
        <dbReference type="Proteomes" id="UP000483362"/>
    </source>
</evidence>
<dbReference type="InterPro" id="IPR048406">
    <property type="entry name" value="GldM_Ig-like-2"/>
</dbReference>
<dbReference type="EMBL" id="VULT01000003">
    <property type="protein sequence ID" value="MSS16638.1"/>
    <property type="molecule type" value="Genomic_DNA"/>
</dbReference>
<protein>
    <submittedName>
        <fullName evidence="5">Gliding motility protein GldM</fullName>
    </submittedName>
</protein>
<feature type="domain" description="Gliding motility-associated protein GldM N-terminal" evidence="2">
    <location>
        <begin position="37"/>
        <end position="223"/>
    </location>
</feature>
<dbReference type="InterPro" id="IPR019859">
    <property type="entry name" value="Motility-assoc_prot_GldM"/>
</dbReference>
<feature type="domain" description="Gliding motility-associated protein GldM second immunoglobulin-like" evidence="4">
    <location>
        <begin position="324"/>
        <end position="404"/>
    </location>
</feature>
<evidence type="ECO:0000259" key="4">
    <source>
        <dbReference type="Pfam" id="PF21602"/>
    </source>
</evidence>
<dbReference type="InterPro" id="IPR022719">
    <property type="entry name" value="Motility-assoc_prot_GldM_C"/>
</dbReference>
<feature type="domain" description="Gliding motility-associated protein GldM C-terminal" evidence="1">
    <location>
        <begin position="407"/>
        <end position="523"/>
    </location>
</feature>
<dbReference type="Proteomes" id="UP000483362">
    <property type="component" value="Unassembled WGS sequence"/>
</dbReference>
<name>A0A6L5XBP8_9BACT</name>
<dbReference type="InterPro" id="IPR022720">
    <property type="entry name" value="Motility-assoc_prot_GldM_N"/>
</dbReference>
<comment type="caution">
    <text evidence="5">The sequence shown here is derived from an EMBL/GenBank/DDBJ whole genome shotgun (WGS) entry which is preliminary data.</text>
</comment>
<proteinExistence type="predicted"/>
<evidence type="ECO:0000259" key="2">
    <source>
        <dbReference type="Pfam" id="PF12081"/>
    </source>
</evidence>
<dbReference type="RefSeq" id="WP_154327338.1">
    <property type="nucleotide sequence ID" value="NZ_CP045696.1"/>
</dbReference>
<sequence length="523" mass="57651">MAVHKNQSMAEMSSRQKMINLMYIVLTAMLALNVSSDVLNGFNQVQQGLDRSNRTLTARNQALLGELEAWYQKYPKVDKAPLYEAQHMCDVTDSLYNYIDSLKMAIVRVCDGPKANPQHIVAQDNLDAAAQVMLPPTGKKGAELRARIDRYRNYIVSLLNDGQKQKSIEEALSTATVKTSNGKKKWEESMFENMPSIAAVTLLSKLQNDIRFSQGVLLNQLLTGLDTGELRVNSIEAFVVPDSRIVMRGQKYTARIVMAAVDTMQRPKVYVNGSMLNNNKGLYEVGTGSVGTFNYSGWIEVTGRDGTVTKREFKSSYTVIEPMASISATMMNVFYAGIDNPVSIAVSGVPQQSIQATMTNGTLVKSGDHWVAHSSAIGKECTISVTAELDGTRTNVGSATFRVRKLPDPTPFIAWRDAQGNTQEYKGGKPFAKGTLLAARGLDAAIDDDLLKIDYRVVSFEMVLFDQMGNAMSERSAGANFSDRQRAAMRNMKHGKRFYISRVKATGPDGVTRDISPMEVIVN</sequence>
<dbReference type="NCBIfam" id="TIGR03517">
    <property type="entry name" value="GldM_gliding"/>
    <property type="match status" value="1"/>
</dbReference>
<evidence type="ECO:0000313" key="5">
    <source>
        <dbReference type="EMBL" id="MSS16638.1"/>
    </source>
</evidence>
<reference evidence="5 6" key="1">
    <citation type="submission" date="2019-08" db="EMBL/GenBank/DDBJ databases">
        <title>In-depth cultivation of the pig gut microbiome towards novel bacterial diversity and tailored functional studies.</title>
        <authorList>
            <person name="Wylensek D."/>
            <person name="Hitch T.C.A."/>
            <person name="Clavel T."/>
        </authorList>
    </citation>
    <scope>NUCLEOTIDE SEQUENCE [LARGE SCALE GENOMIC DNA]</scope>
    <source>
        <strain evidence="5 6">Oil-RF-744-WCA-WT-10</strain>
    </source>
</reference>
<organism evidence="5 6">
    <name type="scientific">Sodaliphilus pleomorphus</name>
    <dbReference type="NCBI Taxonomy" id="2606626"/>
    <lineage>
        <taxon>Bacteria</taxon>
        <taxon>Pseudomonadati</taxon>
        <taxon>Bacteroidota</taxon>
        <taxon>Bacteroidia</taxon>
        <taxon>Bacteroidales</taxon>
        <taxon>Muribaculaceae</taxon>
        <taxon>Sodaliphilus</taxon>
    </lineage>
</organism>
<evidence type="ECO:0000259" key="3">
    <source>
        <dbReference type="Pfam" id="PF21601"/>
    </source>
</evidence>
<gene>
    <name evidence="5" type="primary">gldM</name>
    <name evidence="5" type="ORF">FYJ29_02460</name>
</gene>
<dbReference type="Pfam" id="PF21601">
    <property type="entry name" value="GldM_2nd"/>
    <property type="match status" value="1"/>
</dbReference>
<accession>A0A6L5XBP8</accession>
<dbReference type="InterPro" id="IPR048405">
    <property type="entry name" value="GldM_Ig-like-1"/>
</dbReference>
<dbReference type="Pfam" id="PF21602">
    <property type="entry name" value="GldM_3rd"/>
    <property type="match status" value="1"/>
</dbReference>
<evidence type="ECO:0000259" key="1">
    <source>
        <dbReference type="Pfam" id="PF12080"/>
    </source>
</evidence>
<dbReference type="Pfam" id="PF12081">
    <property type="entry name" value="GldM_1st"/>
    <property type="match status" value="1"/>
</dbReference>
<dbReference type="Pfam" id="PF12080">
    <property type="entry name" value="GldM_4th"/>
    <property type="match status" value="1"/>
</dbReference>